<protein>
    <recommendedName>
        <fullName evidence="3">DUF4251 domain-containing protein</fullName>
    </recommendedName>
</protein>
<evidence type="ECO:0000313" key="1">
    <source>
        <dbReference type="EMBL" id="OUN02055.1"/>
    </source>
</evidence>
<comment type="caution">
    <text evidence="1">The sequence shown here is derived from an EMBL/GenBank/DDBJ whole genome shotgun (WGS) entry which is preliminary data.</text>
</comment>
<organism evidence="1 2">
    <name type="scientific">Alistipes onderdonkii</name>
    <dbReference type="NCBI Taxonomy" id="328813"/>
    <lineage>
        <taxon>Bacteria</taxon>
        <taxon>Pseudomonadati</taxon>
        <taxon>Bacteroidota</taxon>
        <taxon>Bacteroidia</taxon>
        <taxon>Bacteroidales</taxon>
        <taxon>Rikenellaceae</taxon>
        <taxon>Alistipes</taxon>
    </lineage>
</organism>
<proteinExistence type="predicted"/>
<evidence type="ECO:0000313" key="2">
    <source>
        <dbReference type="Proteomes" id="UP000195772"/>
    </source>
</evidence>
<dbReference type="RefSeq" id="WP_087403410.1">
    <property type="nucleotide sequence ID" value="NZ_NFHB01000010.1"/>
</dbReference>
<dbReference type="Gene3D" id="2.40.128.410">
    <property type="match status" value="1"/>
</dbReference>
<gene>
    <name evidence="1" type="ORF">B5G41_13360</name>
</gene>
<reference evidence="2" key="1">
    <citation type="submission" date="2017-04" db="EMBL/GenBank/DDBJ databases">
        <title>Function of individual gut microbiota members based on whole genome sequencing of pure cultures obtained from chicken caecum.</title>
        <authorList>
            <person name="Medvecky M."/>
            <person name="Cejkova D."/>
            <person name="Polansky O."/>
            <person name="Karasova D."/>
            <person name="Kubasova T."/>
            <person name="Cizek A."/>
            <person name="Rychlik I."/>
        </authorList>
    </citation>
    <scope>NUCLEOTIDE SEQUENCE [LARGE SCALE GENOMIC DNA]</scope>
    <source>
        <strain evidence="2">An90</strain>
    </source>
</reference>
<dbReference type="EMBL" id="NFHB01000010">
    <property type="protein sequence ID" value="OUN02055.1"/>
    <property type="molecule type" value="Genomic_DNA"/>
</dbReference>
<dbReference type="Proteomes" id="UP000195772">
    <property type="component" value="Unassembled WGS sequence"/>
</dbReference>
<dbReference type="AlphaFoldDB" id="A0A1Y3QSG5"/>
<evidence type="ECO:0008006" key="3">
    <source>
        <dbReference type="Google" id="ProtNLM"/>
    </source>
</evidence>
<name>A0A1Y3QSG5_9BACT</name>
<sequence length="215" mass="23851">MNKMIVLLIFFNYIVNNIKHMLHNPFINPLKFTAMKKLFLLRKSLFIAFAAATCGLFSIIGCAAQKPAAGRQGEAAGGEIRHAQASKALEEGRFVIEANEFYLPEDKSPVKSSTGNYISMEGKRGVISFTPDLFPKTPLGNLTITDDTAEITLEKRKKNGDMQFCMRMTGPANSQDRKVIITLYKDTDKCHVQVSNELLAYPVVKFTGVVRPAGE</sequence>
<accession>A0A1Y3QSG5</accession>